<gene>
    <name evidence="2" type="primary">MAT1-2-14</name>
    <name evidence="1" type="ORF">HO173_004920</name>
</gene>
<dbReference type="EMBL" id="JACCJC010000016">
    <property type="protein sequence ID" value="KAF6237041.1"/>
    <property type="molecule type" value="Genomic_DNA"/>
</dbReference>
<dbReference type="Proteomes" id="UP000578531">
    <property type="component" value="Unassembled WGS sequence"/>
</dbReference>
<protein>
    <submittedName>
        <fullName evidence="2">MAT auxiliary protein 2</fullName>
    </submittedName>
</protein>
<dbReference type="EMBL" id="MK521629">
    <property type="protein sequence ID" value="QEL51134.1"/>
    <property type="molecule type" value="Genomic_DNA"/>
</dbReference>
<evidence type="ECO:0000313" key="1">
    <source>
        <dbReference type="EMBL" id="KAF6237041.1"/>
    </source>
</evidence>
<reference evidence="1" key="3">
    <citation type="submission" date="2020-05" db="EMBL/GenBank/DDBJ databases">
        <authorList>
            <person name="Mckenzie S.K."/>
            <person name="Walston R.F."/>
            <person name="Allen J.L."/>
        </authorList>
    </citation>
    <scope>NUCLEOTIDE SEQUENCE</scope>
    <source>
        <strain evidence="1">WasteWater2</strain>
    </source>
</reference>
<accession>A0A7G3W9Z7</accession>
<reference evidence="2" key="1">
    <citation type="submission" date="2019-02" db="EMBL/GenBank/DDBJ databases">
        <title>Reproduction in Letharia: insights from genomic and population analyses of the mating-type locus.</title>
        <authorList>
            <person name="Tuovinen V."/>
            <person name="Ament-Velasquez S.L."/>
            <person name="Bergstrom L."/>
            <person name="Spribille T."/>
            <person name="Vanderpool D."/>
            <person name="Nascimbene J."/>
            <person name="Yamamoto Y."/>
            <person name="Thor G."/>
            <person name="Johannesson H."/>
        </authorList>
    </citation>
    <scope>NUCLEOTIDE SEQUENCE</scope>
    <source>
        <strain evidence="2">U080</strain>
    </source>
</reference>
<evidence type="ECO:0000313" key="3">
    <source>
        <dbReference type="Proteomes" id="UP000578531"/>
    </source>
</evidence>
<proteinExistence type="predicted"/>
<evidence type="ECO:0000313" key="2">
    <source>
        <dbReference type="EMBL" id="QEL51134.1"/>
    </source>
</evidence>
<reference evidence="1 3" key="2">
    <citation type="journal article" date="2020" name="Genomics">
        <title>Complete, high-quality genomes from long-read metagenomic sequencing of two wolf lichen thalli reveals enigmatic genome architecture.</title>
        <authorList>
            <person name="McKenzie S.K."/>
            <person name="Walston R.F."/>
            <person name="Allen J.L."/>
        </authorList>
    </citation>
    <scope>NUCLEOTIDE SEQUENCE [LARGE SCALE GENOMIC DNA]</scope>
    <source>
        <strain evidence="1">WasteWater2</strain>
    </source>
</reference>
<organism evidence="2">
    <name type="scientific">Letharia columbiana</name>
    <dbReference type="NCBI Taxonomy" id="112416"/>
    <lineage>
        <taxon>Eukaryota</taxon>
        <taxon>Fungi</taxon>
        <taxon>Dikarya</taxon>
        <taxon>Ascomycota</taxon>
        <taxon>Pezizomycotina</taxon>
        <taxon>Lecanoromycetes</taxon>
        <taxon>OSLEUM clade</taxon>
        <taxon>Lecanoromycetidae</taxon>
        <taxon>Lecanorales</taxon>
        <taxon>Lecanorineae</taxon>
        <taxon>Parmeliaceae</taxon>
        <taxon>Letharia</taxon>
    </lineage>
</organism>
<sequence>MVSTKVATSKAITARRKRIKTTLRTMGKIAASQRGNSRDHPPDNHAPIILGRRAVLRPRITVPVKLFVALHKLYKEDSIGATNILISKMGSEDGEPTREMNVALRCAVQELWEDRLKTTAQLVGLFPPDPDLTRPTQELFEQFWKAHGYPNDAEMDLLEQVGYADAAAVDAWFLLKDCRLRTYRLMQEVMKAFMINTLLGQKSWRHIVKRRLKIKTPYTRH</sequence>
<dbReference type="AlphaFoldDB" id="A0A7G3W9Z7"/>
<name>A0A7G3W9Z7_9LECA</name>
<keyword evidence="3" id="KW-1185">Reference proteome</keyword>
<dbReference type="OrthoDB" id="5410427at2759"/>